<evidence type="ECO:0000256" key="2">
    <source>
        <dbReference type="ARBA" id="ARBA00022729"/>
    </source>
</evidence>
<gene>
    <name evidence="6" type="ORF">SAMN05216337_1005216</name>
</gene>
<dbReference type="RefSeq" id="WP_092081173.1">
    <property type="nucleotide sequence ID" value="NZ_FMZW01000005.1"/>
</dbReference>
<evidence type="ECO:0000256" key="4">
    <source>
        <dbReference type="SAM" id="MobiDB-lite"/>
    </source>
</evidence>
<evidence type="ECO:0000256" key="1">
    <source>
        <dbReference type="ARBA" id="ARBA00010062"/>
    </source>
</evidence>
<accession>A0A1G6PZ65</accession>
<evidence type="ECO:0000256" key="3">
    <source>
        <dbReference type="ARBA" id="ARBA00022970"/>
    </source>
</evidence>
<keyword evidence="3" id="KW-0029">Amino-acid transport</keyword>
<feature type="region of interest" description="Disordered" evidence="4">
    <location>
        <begin position="40"/>
        <end position="61"/>
    </location>
</feature>
<dbReference type="CDD" id="cd06339">
    <property type="entry name" value="PBP1_YraM_LppC_lipoprotein-like"/>
    <property type="match status" value="1"/>
</dbReference>
<dbReference type="InterPro" id="IPR051010">
    <property type="entry name" value="BCAA_transport"/>
</dbReference>
<dbReference type="InterPro" id="IPR028082">
    <property type="entry name" value="Peripla_BP_I"/>
</dbReference>
<sequence length="401" mass="41027">MEGPHHRKSPPSGTTRRTALGLIVGAPLLTACSGIQQSLSQFSSSNPEAGPAGPQQQPQAVGTGQVKIGLILPLSASGNAGLAAQSMRNAAEMALAEFQNPNIQLLIKDDGGSPQGASQGAQQALSEGAEIILGPLFAGSVPAVAQLTRPRGTSVIAFSTDSSVAGRGVYLLSFLPESDINRIVDYSAGIGKRSFAAMVPDNAYGNVVEAAFKQAVGRKNGRVVAFEKYGADRATPARTVAQALGQADALLIADDGDSVVATADALTAAGANLRNIQLLGTGLWDNPRVFASPVLQGGLYAAPDPSGFRSFAGRYRSKYGGEPVRTATLAYDAVALMAALARTQGAQRFAPETLTNPSGFAGIDGLFRFRSDGTNERGLAVMKVASGGSTPVAGSPKSFGA</sequence>
<dbReference type="Pfam" id="PF13458">
    <property type="entry name" value="Peripla_BP_6"/>
    <property type="match status" value="1"/>
</dbReference>
<dbReference type="AlphaFoldDB" id="A0A1G6PZ65"/>
<comment type="similarity">
    <text evidence="1">Belongs to the leucine-binding protein family.</text>
</comment>
<feature type="compositionally biased region" description="Low complexity" evidence="4">
    <location>
        <begin position="49"/>
        <end position="61"/>
    </location>
</feature>
<evidence type="ECO:0000313" key="6">
    <source>
        <dbReference type="EMBL" id="SDC85369.1"/>
    </source>
</evidence>
<dbReference type="SUPFAM" id="SSF53822">
    <property type="entry name" value="Periplasmic binding protein-like I"/>
    <property type="match status" value="1"/>
</dbReference>
<dbReference type="EMBL" id="FMZW01000005">
    <property type="protein sequence ID" value="SDC85369.1"/>
    <property type="molecule type" value="Genomic_DNA"/>
</dbReference>
<dbReference type="GO" id="GO:0006865">
    <property type="term" value="P:amino acid transport"/>
    <property type="evidence" value="ECO:0007669"/>
    <property type="project" value="UniProtKB-KW"/>
</dbReference>
<evidence type="ECO:0000313" key="7">
    <source>
        <dbReference type="Proteomes" id="UP000199245"/>
    </source>
</evidence>
<proteinExistence type="inferred from homology"/>
<dbReference type="InterPro" id="IPR028081">
    <property type="entry name" value="Leu-bd"/>
</dbReference>
<reference evidence="6 7" key="1">
    <citation type="submission" date="2016-10" db="EMBL/GenBank/DDBJ databases">
        <authorList>
            <person name="de Groot N.N."/>
        </authorList>
    </citation>
    <scope>NUCLEOTIDE SEQUENCE [LARGE SCALE GENOMIC DNA]</scope>
    <source>
        <strain evidence="6 7">R5</strain>
    </source>
</reference>
<dbReference type="Gene3D" id="3.40.50.2300">
    <property type="match status" value="2"/>
</dbReference>
<keyword evidence="2" id="KW-0732">Signal</keyword>
<protein>
    <submittedName>
        <fullName evidence="6">Amino acid/amide ABC transporter substrate-binding protein, HAAT family</fullName>
    </submittedName>
</protein>
<dbReference type="PANTHER" id="PTHR30483:SF6">
    <property type="entry name" value="PERIPLASMIC BINDING PROTEIN OF ABC TRANSPORTER FOR NATURAL AMINO ACIDS"/>
    <property type="match status" value="1"/>
</dbReference>
<evidence type="ECO:0000259" key="5">
    <source>
        <dbReference type="Pfam" id="PF13458"/>
    </source>
</evidence>
<keyword evidence="3" id="KW-0813">Transport</keyword>
<dbReference type="PROSITE" id="PS51257">
    <property type="entry name" value="PROKAR_LIPOPROTEIN"/>
    <property type="match status" value="1"/>
</dbReference>
<dbReference type="Proteomes" id="UP000199245">
    <property type="component" value="Unassembled WGS sequence"/>
</dbReference>
<name>A0A1G6PZ65_9BRAD</name>
<feature type="domain" description="Leucine-binding protein" evidence="5">
    <location>
        <begin position="65"/>
        <end position="388"/>
    </location>
</feature>
<dbReference type="PANTHER" id="PTHR30483">
    <property type="entry name" value="LEUCINE-SPECIFIC-BINDING PROTEIN"/>
    <property type="match status" value="1"/>
</dbReference>
<organism evidence="6 7">
    <name type="scientific">Bradyrhizobium brasilense</name>
    <dbReference type="NCBI Taxonomy" id="1419277"/>
    <lineage>
        <taxon>Bacteria</taxon>
        <taxon>Pseudomonadati</taxon>
        <taxon>Pseudomonadota</taxon>
        <taxon>Alphaproteobacteria</taxon>
        <taxon>Hyphomicrobiales</taxon>
        <taxon>Nitrobacteraceae</taxon>
        <taxon>Bradyrhizobium</taxon>
    </lineage>
</organism>